<feature type="transmembrane region" description="Helical" evidence="7">
    <location>
        <begin position="206"/>
        <end position="227"/>
    </location>
</feature>
<feature type="transmembrane region" description="Helical" evidence="7">
    <location>
        <begin position="143"/>
        <end position="163"/>
    </location>
</feature>
<dbReference type="GO" id="GO:0006508">
    <property type="term" value="P:proteolysis"/>
    <property type="evidence" value="ECO:0007669"/>
    <property type="project" value="UniProtKB-KW"/>
</dbReference>
<keyword evidence="7" id="KW-0472">Membrane</keyword>
<feature type="transmembrane region" description="Helical" evidence="7">
    <location>
        <begin position="348"/>
        <end position="370"/>
    </location>
</feature>
<evidence type="ECO:0000256" key="6">
    <source>
        <dbReference type="RuleBase" id="RU003983"/>
    </source>
</evidence>
<gene>
    <name evidence="9" type="ORF">NERG_02417</name>
    <name evidence="10" type="ORF">NESG_00465</name>
</gene>
<keyword evidence="1 6" id="KW-0645">Protease</keyword>
<accession>A0A086J5G9</accession>
<feature type="domain" description="Peptidase M48" evidence="8">
    <location>
        <begin position="279"/>
        <end position="433"/>
    </location>
</feature>
<comment type="cofactor">
    <cofactor evidence="6">
        <name>Zn(2+)</name>
        <dbReference type="ChEBI" id="CHEBI:29105"/>
    </cofactor>
    <text evidence="6">Binds 1 zinc ion per subunit.</text>
</comment>
<keyword evidence="11" id="KW-1185">Reference proteome</keyword>
<keyword evidence="2" id="KW-0479">Metal-binding</keyword>
<dbReference type="InterPro" id="IPR001915">
    <property type="entry name" value="Peptidase_M48"/>
</dbReference>
<dbReference type="Proteomes" id="UP000005622">
    <property type="component" value="Unassembled WGS sequence"/>
</dbReference>
<evidence type="ECO:0000313" key="11">
    <source>
        <dbReference type="Proteomes" id="UP000054524"/>
    </source>
</evidence>
<evidence type="ECO:0000256" key="1">
    <source>
        <dbReference type="ARBA" id="ARBA00022670"/>
    </source>
</evidence>
<dbReference type="AlphaFoldDB" id="H8ZFP6"/>
<protein>
    <recommendedName>
        <fullName evidence="8">Peptidase M48 domain-containing protein</fullName>
    </recommendedName>
</protein>
<evidence type="ECO:0000259" key="8">
    <source>
        <dbReference type="Pfam" id="PF01435"/>
    </source>
</evidence>
<dbReference type="OrthoDB" id="360839at2759"/>
<keyword evidence="7" id="KW-0812">Transmembrane</keyword>
<proteinExistence type="inferred from homology"/>
<evidence type="ECO:0000256" key="3">
    <source>
        <dbReference type="ARBA" id="ARBA00022801"/>
    </source>
</evidence>
<reference evidence="10" key="2">
    <citation type="submission" date="2012-10" db="EMBL/GenBank/DDBJ databases">
        <authorList>
            <consortium name="The Broad Institute Genome Sequencing Platform"/>
            <consortium name="The Broad Institute Genome Sequencing Center for Infectious Disease"/>
            <person name="Cuomo C."/>
            <person name="Troemel E."/>
            <person name="Walker B."/>
            <person name="Young S.K."/>
            <person name="Zeng Q."/>
            <person name="Gargeya S."/>
            <person name="Fitzgerald M."/>
            <person name="Haas B."/>
            <person name="Abouelleil A."/>
            <person name="Alvarado L."/>
            <person name="Arachchi H.M."/>
            <person name="Berlin A.M."/>
            <person name="Chapman S.B."/>
            <person name="Goldberg J."/>
            <person name="Griggs A."/>
            <person name="Gujja S."/>
            <person name="Hansen M."/>
            <person name="Howarth C."/>
            <person name="Imamovic A."/>
            <person name="Larimer J."/>
            <person name="McCowan C."/>
            <person name="Murphy C."/>
            <person name="Neiman D."/>
            <person name="Pearson M."/>
            <person name="Priest M."/>
            <person name="Roberts A."/>
            <person name="Saif S."/>
            <person name="Shea T."/>
            <person name="Sisk P."/>
            <person name="Sykes S."/>
            <person name="Wortman J."/>
            <person name="Nusbaum C."/>
            <person name="Birren B."/>
        </authorList>
    </citation>
    <scope>NUCLEOTIDE SEQUENCE</scope>
    <source>
        <strain evidence="10">ERTm6</strain>
    </source>
</reference>
<keyword evidence="4 6" id="KW-0862">Zinc</keyword>
<keyword evidence="5 6" id="KW-0482">Metalloprotease</keyword>
<dbReference type="Pfam" id="PF01435">
    <property type="entry name" value="Peptidase_M48"/>
    <property type="match status" value="1"/>
</dbReference>
<evidence type="ECO:0000313" key="9">
    <source>
        <dbReference type="EMBL" id="EHY64607.1"/>
    </source>
</evidence>
<dbReference type="HOGENOM" id="CLU_631760_0_0_1"/>
<organism evidence="9">
    <name type="scientific">Nematocida ausubeli (strain ATCC PRA-371 / ERTm2)</name>
    <name type="common">Nematode killer fungus</name>
    <dbReference type="NCBI Taxonomy" id="1913371"/>
    <lineage>
        <taxon>Eukaryota</taxon>
        <taxon>Fungi</taxon>
        <taxon>Fungi incertae sedis</taxon>
        <taxon>Microsporidia</taxon>
        <taxon>Nematocida</taxon>
    </lineage>
</organism>
<evidence type="ECO:0000313" key="10">
    <source>
        <dbReference type="EMBL" id="KFG27387.1"/>
    </source>
</evidence>
<reference evidence="10 11" key="3">
    <citation type="journal article" date="2014" name="Genome Announc.">
        <title>Genome Sequence of the Microsporidian Species Nematocida sp1 Strain ERTm6 (ATCC PRA-372).</title>
        <authorList>
            <person name="Bakowski M.A."/>
            <person name="Priest M."/>
            <person name="Young S."/>
            <person name="Cuomo C.A."/>
            <person name="Troemel E.R."/>
        </authorList>
    </citation>
    <scope>NUCLEOTIDE SEQUENCE [LARGE SCALE GENOMIC DNA]</scope>
    <source>
        <strain evidence="10 11">ERTm6</strain>
    </source>
</reference>
<feature type="transmembrane region" description="Helical" evidence="7">
    <location>
        <begin position="95"/>
        <end position="113"/>
    </location>
</feature>
<reference evidence="9" key="1">
    <citation type="submission" date="2011-03" db="EMBL/GenBank/DDBJ databases">
        <title>The Genome Sequence of Nematocida sp1 strain ERTm2.</title>
        <authorList>
            <consortium name="The Broad Institute Genome Sequencing Platform"/>
            <consortium name="The Broad Institute Genome Sequencing Center for Infectious Disease"/>
            <person name="Cuomo C."/>
            <person name="Troemel E."/>
            <person name="Young S.K."/>
            <person name="Zeng Q."/>
            <person name="Gargeya S."/>
            <person name="Fitzgerald M."/>
            <person name="Haas B."/>
            <person name="Abouelleil A."/>
            <person name="Alvarado L."/>
            <person name="Arachchi H.M."/>
            <person name="Berlin A."/>
            <person name="Brown A."/>
            <person name="Chapman S.B."/>
            <person name="Chen Z."/>
            <person name="Dunbar C."/>
            <person name="Freedman E."/>
            <person name="Gearin G."/>
            <person name="Gellesch M."/>
            <person name="Goldberg J."/>
            <person name="Griggs A."/>
            <person name="Gujja S."/>
            <person name="Heilman E.R."/>
            <person name="Heiman D."/>
            <person name="Howarth C."/>
            <person name="Larson L."/>
            <person name="Lui A."/>
            <person name="MacDonald P.J.P."/>
            <person name="Mehta T."/>
            <person name="Montmayeur A."/>
            <person name="Murphy C."/>
            <person name="Neiman D."/>
            <person name="Pearson M."/>
            <person name="Priest M."/>
            <person name="Roberts A."/>
            <person name="Saif S."/>
            <person name="Shea T."/>
            <person name="Shenoy N."/>
            <person name="Sisk P."/>
            <person name="Stolte C."/>
            <person name="Sykes S."/>
            <person name="White J."/>
            <person name="Yandava C."/>
            <person name="Wortman J."/>
            <person name="Nusbaum C."/>
            <person name="Birren B."/>
        </authorList>
    </citation>
    <scope>NUCLEOTIDE SEQUENCE</scope>
    <source>
        <strain evidence="9">ERTm2</strain>
    </source>
</reference>
<dbReference type="EMBL" id="JH604640">
    <property type="protein sequence ID" value="EHY64607.1"/>
    <property type="molecule type" value="Genomic_DNA"/>
</dbReference>
<dbReference type="Proteomes" id="UP000054524">
    <property type="component" value="Unassembled WGS sequence"/>
</dbReference>
<evidence type="ECO:0000256" key="2">
    <source>
        <dbReference type="ARBA" id="ARBA00022723"/>
    </source>
</evidence>
<feature type="transmembrane region" description="Helical" evidence="7">
    <location>
        <begin position="26"/>
        <end position="50"/>
    </location>
</feature>
<dbReference type="STRING" id="944018.H8ZFP6"/>
<feature type="transmembrane region" description="Helical" evidence="7">
    <location>
        <begin position="315"/>
        <end position="336"/>
    </location>
</feature>
<dbReference type="GO" id="GO:0004222">
    <property type="term" value="F:metalloendopeptidase activity"/>
    <property type="evidence" value="ECO:0007669"/>
    <property type="project" value="InterPro"/>
</dbReference>
<dbReference type="EMBL" id="AKIJ01000001">
    <property type="protein sequence ID" value="KFG27387.1"/>
    <property type="molecule type" value="Genomic_DNA"/>
</dbReference>
<comment type="similarity">
    <text evidence="6">Belongs to the peptidase M48 family.</text>
</comment>
<keyword evidence="7" id="KW-1133">Transmembrane helix</keyword>
<evidence type="ECO:0000256" key="4">
    <source>
        <dbReference type="ARBA" id="ARBA00022833"/>
    </source>
</evidence>
<evidence type="ECO:0000256" key="7">
    <source>
        <dbReference type="SAM" id="Phobius"/>
    </source>
</evidence>
<dbReference type="PANTHER" id="PTHR10120">
    <property type="entry name" value="CAAX PRENYL PROTEASE 1"/>
    <property type="match status" value="1"/>
</dbReference>
<sequence>MSATMEERIKRSHSYKVYTLYFRSRLVMFMLSLFVFHIIIVSYEIFFLLYCKVKLDERMLPEQNPALFELMKGTRQINVFKMQAKLSLKWAIRRAQGIFSKLIDYILIIVFFSHKIRQGIMKYTNRYKGLVQIRSSHMPVKDANFICLIFLAMGIKSVIGEWITKSRSDVTDLLVGTLIQLVKYLIFCPIFIWLFSSVYNKTRNGLIFASYIAIVVLILVANCTTIISEPLDGLEKIPAKELGPELYRELVRMNLDEKIFWDQAAEGENAALVRTGAARYIIVMGNLLKYGQKEFASFIAHEVGHADDSSTEKKLLATVIGLGLSCGLMVAILRIITPKFEQHDVPRFSVVLFLLLANIHIFSGLTNMFYNNLSILSEVNADLYAKNLGFGETLASGLYKLVVDSGNLLFHSTIYTYYAQDHPVVAARIAYLNK</sequence>
<keyword evidence="3 6" id="KW-0378">Hydrolase</keyword>
<feature type="transmembrane region" description="Helical" evidence="7">
    <location>
        <begin position="175"/>
        <end position="194"/>
    </location>
</feature>
<evidence type="ECO:0000256" key="5">
    <source>
        <dbReference type="ARBA" id="ARBA00023049"/>
    </source>
</evidence>
<accession>H8ZFP6</accession>
<dbReference type="GO" id="GO:0046872">
    <property type="term" value="F:metal ion binding"/>
    <property type="evidence" value="ECO:0007669"/>
    <property type="project" value="UniProtKB-KW"/>
</dbReference>
<name>H8ZFP6_NEMA1</name>